<feature type="region of interest" description="Disordered" evidence="1">
    <location>
        <begin position="1"/>
        <end position="20"/>
    </location>
</feature>
<accession>A0AAV3QJ99</accession>
<reference evidence="2 3" key="1">
    <citation type="submission" date="2024-01" db="EMBL/GenBank/DDBJ databases">
        <title>The complete chloroplast genome sequence of Lithospermum erythrorhizon: insights into the phylogenetic relationship among Boraginaceae species and the maternal lineages of purple gromwells.</title>
        <authorList>
            <person name="Okada T."/>
            <person name="Watanabe K."/>
        </authorList>
    </citation>
    <scope>NUCLEOTIDE SEQUENCE [LARGE SCALE GENOMIC DNA]</scope>
</reference>
<keyword evidence="3" id="KW-1185">Reference proteome</keyword>
<dbReference type="EMBL" id="BAABME010004868">
    <property type="protein sequence ID" value="GAA0163839.1"/>
    <property type="molecule type" value="Genomic_DNA"/>
</dbReference>
<evidence type="ECO:0000256" key="1">
    <source>
        <dbReference type="SAM" id="MobiDB-lite"/>
    </source>
</evidence>
<organism evidence="2 3">
    <name type="scientific">Lithospermum erythrorhizon</name>
    <name type="common">Purple gromwell</name>
    <name type="synonym">Lithospermum officinale var. erythrorhizon</name>
    <dbReference type="NCBI Taxonomy" id="34254"/>
    <lineage>
        <taxon>Eukaryota</taxon>
        <taxon>Viridiplantae</taxon>
        <taxon>Streptophyta</taxon>
        <taxon>Embryophyta</taxon>
        <taxon>Tracheophyta</taxon>
        <taxon>Spermatophyta</taxon>
        <taxon>Magnoliopsida</taxon>
        <taxon>eudicotyledons</taxon>
        <taxon>Gunneridae</taxon>
        <taxon>Pentapetalae</taxon>
        <taxon>asterids</taxon>
        <taxon>lamiids</taxon>
        <taxon>Boraginales</taxon>
        <taxon>Boraginaceae</taxon>
        <taxon>Boraginoideae</taxon>
        <taxon>Lithospermeae</taxon>
        <taxon>Lithospermum</taxon>
    </lineage>
</organism>
<dbReference type="GO" id="GO:0010089">
    <property type="term" value="P:xylem development"/>
    <property type="evidence" value="ECO:0007669"/>
    <property type="project" value="InterPro"/>
</dbReference>
<dbReference type="PANTHER" id="PTHR33974:SF2">
    <property type="entry name" value="VASCULAR-RELATED UNKNOWN PROTEIN 1"/>
    <property type="match status" value="1"/>
</dbReference>
<gene>
    <name evidence="2" type="ORF">LIER_19613</name>
</gene>
<proteinExistence type="predicted"/>
<sequence length="178" mass="19715">MENSTNKLMMMTESSKAQTEESCPEESSWTFYIQDFPCGNTNQINDDFVCFSSSSSLINNNRSASLLSDAASSASKKPNNYYKNDKANFIISSDKNKCDDNNKAMMTLRKRIVIQGAIDEDLQDTATSPVNSPKVMKRGDTSGALLVGDEKDDDITELKKRELCLVPISSSISNYYGL</sequence>
<comment type="caution">
    <text evidence="2">The sequence shown here is derived from an EMBL/GenBank/DDBJ whole genome shotgun (WGS) entry which is preliminary data.</text>
</comment>
<protein>
    <submittedName>
        <fullName evidence="2">Uncharacterized protein</fullName>
    </submittedName>
</protein>
<dbReference type="InterPro" id="IPR039280">
    <property type="entry name" value="VUP"/>
</dbReference>
<dbReference type="PANTHER" id="PTHR33974">
    <property type="entry name" value="VASCULAR-RELATED UNKNOWN PROTEIN 1-RELATED"/>
    <property type="match status" value="1"/>
</dbReference>
<evidence type="ECO:0000313" key="3">
    <source>
        <dbReference type="Proteomes" id="UP001454036"/>
    </source>
</evidence>
<evidence type="ECO:0000313" key="2">
    <source>
        <dbReference type="EMBL" id="GAA0163839.1"/>
    </source>
</evidence>
<name>A0AAV3QJ99_LITER</name>
<dbReference type="AlphaFoldDB" id="A0AAV3QJ99"/>
<dbReference type="Proteomes" id="UP001454036">
    <property type="component" value="Unassembled WGS sequence"/>
</dbReference>